<accession>E4ZU95</accession>
<evidence type="ECO:0000256" key="11">
    <source>
        <dbReference type="ARBA" id="ARBA00023196"/>
    </source>
</evidence>
<evidence type="ECO:0000313" key="16">
    <source>
        <dbReference type="Proteomes" id="UP000002668"/>
    </source>
</evidence>
<keyword evidence="12" id="KW-0066">ATP synthesis</keyword>
<dbReference type="PANTHER" id="PTHR13822">
    <property type="entry name" value="ATP SYNTHASE DELTA/EPSILON CHAIN"/>
    <property type="match status" value="1"/>
</dbReference>
<evidence type="ECO:0000256" key="2">
    <source>
        <dbReference type="ARBA" id="ARBA00005712"/>
    </source>
</evidence>
<dbReference type="HOGENOM" id="CLU_084338_0_0_1"/>
<dbReference type="eggNOG" id="KOG1758">
    <property type="taxonomic scope" value="Eukaryota"/>
</dbReference>
<reference evidence="16" key="1">
    <citation type="journal article" date="2011" name="Nat. Commun.">
        <title>Effector diversification within compartments of the Leptosphaeria maculans genome affected by Repeat-Induced Point mutations.</title>
        <authorList>
            <person name="Rouxel T."/>
            <person name="Grandaubert J."/>
            <person name="Hane J.K."/>
            <person name="Hoede C."/>
            <person name="van de Wouw A.P."/>
            <person name="Couloux A."/>
            <person name="Dominguez V."/>
            <person name="Anthouard V."/>
            <person name="Bally P."/>
            <person name="Bourras S."/>
            <person name="Cozijnsen A.J."/>
            <person name="Ciuffetti L.M."/>
            <person name="Degrave A."/>
            <person name="Dilmaghani A."/>
            <person name="Duret L."/>
            <person name="Fudal I."/>
            <person name="Goodwin S.B."/>
            <person name="Gout L."/>
            <person name="Glaser N."/>
            <person name="Linglin J."/>
            <person name="Kema G.H.J."/>
            <person name="Lapalu N."/>
            <person name="Lawrence C.B."/>
            <person name="May K."/>
            <person name="Meyer M."/>
            <person name="Ollivier B."/>
            <person name="Poulain J."/>
            <person name="Schoch C.L."/>
            <person name="Simon A."/>
            <person name="Spatafora J.W."/>
            <person name="Stachowiak A."/>
            <person name="Turgeon B.G."/>
            <person name="Tyler B.M."/>
            <person name="Vincent D."/>
            <person name="Weissenbach J."/>
            <person name="Amselem J."/>
            <person name="Quesneville H."/>
            <person name="Oliver R.P."/>
            <person name="Wincker P."/>
            <person name="Balesdent M.-H."/>
            <person name="Howlett B.J."/>
        </authorList>
    </citation>
    <scope>NUCLEOTIDE SEQUENCE [LARGE SCALE GENOMIC DNA]</scope>
    <source>
        <strain evidence="16">JN3 / isolate v23.1.3 / race Av1-4-5-6-7-8</strain>
    </source>
</reference>
<keyword evidence="10" id="KW-0472">Membrane</keyword>
<dbReference type="SUPFAM" id="SSF51344">
    <property type="entry name" value="Epsilon subunit of F1F0-ATP synthase N-terminal domain"/>
    <property type="match status" value="1"/>
</dbReference>
<protein>
    <recommendedName>
        <fullName evidence="3">ATP synthase subunit delta, mitochondrial</fullName>
    </recommendedName>
    <alternativeName>
        <fullName evidence="13">F-ATPase delta subunit</fullName>
    </alternativeName>
</protein>
<dbReference type="GO" id="GO:0045259">
    <property type="term" value="C:proton-transporting ATP synthase complex"/>
    <property type="evidence" value="ECO:0007669"/>
    <property type="project" value="UniProtKB-KW"/>
</dbReference>
<evidence type="ECO:0000256" key="10">
    <source>
        <dbReference type="ARBA" id="ARBA00023136"/>
    </source>
</evidence>
<dbReference type="EMBL" id="FP929126">
    <property type="protein sequence ID" value="CBX94974.1"/>
    <property type="molecule type" value="Genomic_DNA"/>
</dbReference>
<dbReference type="InterPro" id="IPR020546">
    <property type="entry name" value="ATP_synth_F1_dsu/esu_N"/>
</dbReference>
<evidence type="ECO:0000256" key="1">
    <source>
        <dbReference type="ARBA" id="ARBA00004273"/>
    </source>
</evidence>
<dbReference type="Pfam" id="PF02823">
    <property type="entry name" value="ATP-synt_DE_N"/>
    <property type="match status" value="1"/>
</dbReference>
<proteinExistence type="inferred from homology"/>
<sequence length="169" mass="17949">MSSLRIARAALRARPTAIARPFQRRGYAEVASDKIKLTLALPHQSIYKSQDVVQVNLPAETGDMGVLASHVPSIEQLKPGLVEVIEEQGGSKQFFLSGGFAVVQPNSVLSINAVEGYPIEDFSAEAVKNQMAEAQKIASGSGSEADIAEAKIELEAGPREPAGSHEVIV</sequence>
<evidence type="ECO:0000313" key="15">
    <source>
        <dbReference type="EMBL" id="CBX94974.1"/>
    </source>
</evidence>
<dbReference type="GO" id="GO:0046933">
    <property type="term" value="F:proton-transporting ATP synthase activity, rotational mechanism"/>
    <property type="evidence" value="ECO:0007669"/>
    <property type="project" value="InterPro"/>
</dbReference>
<dbReference type="CDD" id="cd12152">
    <property type="entry name" value="F1-ATPase_delta"/>
    <property type="match status" value="1"/>
</dbReference>
<keyword evidence="4" id="KW-0813">Transport</keyword>
<evidence type="ECO:0000256" key="13">
    <source>
        <dbReference type="ARBA" id="ARBA00031669"/>
    </source>
</evidence>
<dbReference type="GO" id="GO:0005743">
    <property type="term" value="C:mitochondrial inner membrane"/>
    <property type="evidence" value="ECO:0007669"/>
    <property type="project" value="UniProtKB-SubCell"/>
</dbReference>
<dbReference type="InterPro" id="IPR001469">
    <property type="entry name" value="ATP_synth_F1_dsu/esu"/>
</dbReference>
<evidence type="ECO:0000256" key="6">
    <source>
        <dbReference type="ARBA" id="ARBA00022792"/>
    </source>
</evidence>
<dbReference type="FunCoup" id="E4ZU95">
    <property type="interactions" value="686"/>
</dbReference>
<dbReference type="VEuPathDB" id="FungiDB:LEMA_P113890.1"/>
<dbReference type="FunFam" id="2.60.15.10:FF:000003">
    <property type="entry name" value="ATP synthase subunit delta, mitochondrial"/>
    <property type="match status" value="1"/>
</dbReference>
<keyword evidence="7" id="KW-0809">Transit peptide</keyword>
<dbReference type="PANTHER" id="PTHR13822:SF7">
    <property type="entry name" value="ATP SYNTHASE SUBUNIT DELTA, MITOCHONDRIAL"/>
    <property type="match status" value="1"/>
</dbReference>
<dbReference type="Gene3D" id="6.10.140.880">
    <property type="match status" value="1"/>
</dbReference>
<dbReference type="Gene3D" id="2.60.15.10">
    <property type="entry name" value="F0F1 ATP synthase delta/epsilon subunit, N-terminal"/>
    <property type="match status" value="1"/>
</dbReference>
<dbReference type="HAMAP" id="MF_00530">
    <property type="entry name" value="ATP_synth_epsil_bac"/>
    <property type="match status" value="1"/>
</dbReference>
<dbReference type="InParanoid" id="E4ZU95"/>
<keyword evidence="8" id="KW-0406">Ion transport</keyword>
<gene>
    <name evidence="15" type="ORF">LEMA_P113890.1</name>
</gene>
<evidence type="ECO:0000256" key="7">
    <source>
        <dbReference type="ARBA" id="ARBA00022946"/>
    </source>
</evidence>
<comment type="subcellular location">
    <subcellularLocation>
        <location evidence="1">Mitochondrion inner membrane</location>
    </subcellularLocation>
</comment>
<evidence type="ECO:0000256" key="12">
    <source>
        <dbReference type="ARBA" id="ARBA00023310"/>
    </source>
</evidence>
<dbReference type="OMA" id="PHQTIYR"/>
<evidence type="ECO:0000256" key="3">
    <source>
        <dbReference type="ARBA" id="ARBA00016960"/>
    </source>
</evidence>
<keyword evidence="16" id="KW-1185">Reference proteome</keyword>
<name>E4ZU95_LEPMJ</name>
<dbReference type="OrthoDB" id="270171at2759"/>
<dbReference type="AlphaFoldDB" id="E4ZU95"/>
<dbReference type="Proteomes" id="UP000002668">
    <property type="component" value="Genome"/>
</dbReference>
<evidence type="ECO:0000256" key="4">
    <source>
        <dbReference type="ARBA" id="ARBA00022448"/>
    </source>
</evidence>
<dbReference type="InterPro" id="IPR036771">
    <property type="entry name" value="ATPsynth_dsu/esu_N"/>
</dbReference>
<dbReference type="STRING" id="985895.E4ZU95"/>
<evidence type="ECO:0000259" key="14">
    <source>
        <dbReference type="Pfam" id="PF02823"/>
    </source>
</evidence>
<keyword evidence="11" id="KW-0139">CF(1)</keyword>
<organism evidence="16">
    <name type="scientific">Leptosphaeria maculans (strain JN3 / isolate v23.1.3 / race Av1-4-5-6-7-8)</name>
    <name type="common">Blackleg fungus</name>
    <name type="synonym">Phoma lingam</name>
    <dbReference type="NCBI Taxonomy" id="985895"/>
    <lineage>
        <taxon>Eukaryota</taxon>
        <taxon>Fungi</taxon>
        <taxon>Dikarya</taxon>
        <taxon>Ascomycota</taxon>
        <taxon>Pezizomycotina</taxon>
        <taxon>Dothideomycetes</taxon>
        <taxon>Pleosporomycetidae</taxon>
        <taxon>Pleosporales</taxon>
        <taxon>Pleosporineae</taxon>
        <taxon>Leptosphaeriaceae</taxon>
        <taxon>Plenodomus</taxon>
        <taxon>Plenodomus lingam/Leptosphaeria maculans species complex</taxon>
    </lineage>
</organism>
<comment type="similarity">
    <text evidence="2">Belongs to the ATPase epsilon chain family.</text>
</comment>
<feature type="domain" description="ATP synthase F1 complex delta/epsilon subunit N-terminal" evidence="14">
    <location>
        <begin position="36"/>
        <end position="108"/>
    </location>
</feature>
<keyword evidence="9" id="KW-0496">Mitochondrion</keyword>
<evidence type="ECO:0000256" key="8">
    <source>
        <dbReference type="ARBA" id="ARBA00023065"/>
    </source>
</evidence>
<keyword evidence="5" id="KW-0375">Hydrogen ion transport</keyword>
<keyword evidence="6" id="KW-0999">Mitochondrion inner membrane</keyword>
<evidence type="ECO:0000256" key="9">
    <source>
        <dbReference type="ARBA" id="ARBA00023128"/>
    </source>
</evidence>
<evidence type="ECO:0000256" key="5">
    <source>
        <dbReference type="ARBA" id="ARBA00022781"/>
    </source>
</evidence>